<organism evidence="1 2">
    <name type="scientific">Labrus bergylta</name>
    <name type="common">ballan wrasse</name>
    <dbReference type="NCBI Taxonomy" id="56723"/>
    <lineage>
        <taxon>Eukaryota</taxon>
        <taxon>Metazoa</taxon>
        <taxon>Chordata</taxon>
        <taxon>Craniata</taxon>
        <taxon>Vertebrata</taxon>
        <taxon>Euteleostomi</taxon>
        <taxon>Actinopterygii</taxon>
        <taxon>Neopterygii</taxon>
        <taxon>Teleostei</taxon>
        <taxon>Neoteleostei</taxon>
        <taxon>Acanthomorphata</taxon>
        <taxon>Eupercaria</taxon>
        <taxon>Labriformes</taxon>
        <taxon>Labridae</taxon>
        <taxon>Labrus</taxon>
    </lineage>
</organism>
<name>A0A3Q3ESP4_9LABR</name>
<reference evidence="1" key="2">
    <citation type="submission" date="2025-09" db="UniProtKB">
        <authorList>
            <consortium name="Ensembl"/>
        </authorList>
    </citation>
    <scope>IDENTIFICATION</scope>
</reference>
<protein>
    <recommendedName>
        <fullName evidence="3">Leucine rich repeat containing 43</fullName>
    </recommendedName>
</protein>
<keyword evidence="2" id="KW-1185">Reference proteome</keyword>
<proteinExistence type="predicted"/>
<dbReference type="InterPro" id="IPR001611">
    <property type="entry name" value="Leu-rich_rpt"/>
</dbReference>
<reference evidence="1" key="1">
    <citation type="submission" date="2025-08" db="UniProtKB">
        <authorList>
            <consortium name="Ensembl"/>
        </authorList>
    </citation>
    <scope>IDENTIFICATION</scope>
</reference>
<evidence type="ECO:0000313" key="2">
    <source>
        <dbReference type="Proteomes" id="UP000261660"/>
    </source>
</evidence>
<dbReference type="Ensembl" id="ENSLBET00000010967.1">
    <property type="protein sequence ID" value="ENSLBEP00000010404.1"/>
    <property type="gene ID" value="ENSLBEG00000008040.1"/>
</dbReference>
<dbReference type="GeneTree" id="ENSGT00390000008994"/>
<dbReference type="PROSITE" id="PS51450">
    <property type="entry name" value="LRR"/>
    <property type="match status" value="1"/>
</dbReference>
<evidence type="ECO:0000313" key="1">
    <source>
        <dbReference type="Ensembl" id="ENSLBEP00000010404.1"/>
    </source>
</evidence>
<dbReference type="InterPro" id="IPR032675">
    <property type="entry name" value="LRR_dom_sf"/>
</dbReference>
<dbReference type="STRING" id="56723.ENSLBEP00000010404"/>
<dbReference type="Proteomes" id="UP000261660">
    <property type="component" value="Unplaced"/>
</dbReference>
<dbReference type="Gene3D" id="3.80.10.10">
    <property type="entry name" value="Ribonuclease Inhibitor"/>
    <property type="match status" value="1"/>
</dbReference>
<dbReference type="AlphaFoldDB" id="A0A3Q3ESP4"/>
<evidence type="ECO:0008006" key="3">
    <source>
        <dbReference type="Google" id="ProtNLM"/>
    </source>
</evidence>
<sequence length="397" mass="43805">MLCFSSMLQKKKQGLLLTSMSSNTLSAVLKKLIQRLCLEDFPCGYGSWVSCCQATNSKGAETEETDALLDMLSCSHSPWRVDASWSPQASALRRIAVLTPERLSTDFVYRYFSTLRVVDKEVSVIDDGLLRFSKLEELVLSANRISQIPAENLPSTLKGNPFTLASCYPGLTVDSLPQLSCLDAVWISSEERRRHRGLTDVRGGTAEESRVVGRMRGIPDPMMGVDENAPEFPVITCRYHISYDSFSQQAPVTPVTSKIRIGTTLMLSDIIKQFFMSFLQTPNKAGSNKDKSKDKKKKSAQDLIHDAPVTRFLASVHVPLLNLLKTGQTIDVLCEFGVLHTESESGAALTYKKASLHAEQVFTGGWWSSGWCASLSPTCGYFPACHSLISNTVLSLK</sequence>
<accession>A0A3Q3ESP4</accession>
<dbReference type="InParanoid" id="A0A3Q3ESP4"/>